<organism evidence="1">
    <name type="scientific">Cacopsylla melanoneura</name>
    <dbReference type="NCBI Taxonomy" id="428564"/>
    <lineage>
        <taxon>Eukaryota</taxon>
        <taxon>Metazoa</taxon>
        <taxon>Ecdysozoa</taxon>
        <taxon>Arthropoda</taxon>
        <taxon>Hexapoda</taxon>
        <taxon>Insecta</taxon>
        <taxon>Pterygota</taxon>
        <taxon>Neoptera</taxon>
        <taxon>Paraneoptera</taxon>
        <taxon>Hemiptera</taxon>
        <taxon>Sternorrhyncha</taxon>
        <taxon>Psylloidea</taxon>
        <taxon>Psyllidae</taxon>
        <taxon>Psyllinae</taxon>
        <taxon>Cacopsylla</taxon>
    </lineage>
</organism>
<dbReference type="EMBL" id="HBUF01069781">
    <property type="protein sequence ID" value="CAG6629126.1"/>
    <property type="molecule type" value="Transcribed_RNA"/>
</dbReference>
<reference evidence="1" key="1">
    <citation type="submission" date="2021-05" db="EMBL/GenBank/DDBJ databases">
        <authorList>
            <person name="Alioto T."/>
            <person name="Alioto T."/>
            <person name="Gomez Garrido J."/>
        </authorList>
    </citation>
    <scope>NUCLEOTIDE SEQUENCE</scope>
</reference>
<dbReference type="AlphaFoldDB" id="A0A8D8QCF1"/>
<sequence length="104" mass="12392">MTQWSYGKNRCPAIFERQLMLVSVDKRLEQNRVKMPGNLQLCQRATKCLRSIDCDPSRISLHLWDCVSYTLELKNYPSRDMAGFATTRINCSMIRYINRRYKMY</sequence>
<evidence type="ECO:0000313" key="1">
    <source>
        <dbReference type="EMBL" id="CAG6629126.1"/>
    </source>
</evidence>
<accession>A0A8D8QCF1</accession>
<name>A0A8D8QCF1_9HEMI</name>
<protein>
    <submittedName>
        <fullName evidence="1">Uncharacterized protein</fullName>
    </submittedName>
</protein>
<proteinExistence type="predicted"/>